<feature type="compositionally biased region" description="Basic and acidic residues" evidence="1">
    <location>
        <begin position="177"/>
        <end position="203"/>
    </location>
</feature>
<proteinExistence type="predicted"/>
<evidence type="ECO:0000313" key="2">
    <source>
        <dbReference type="EMBL" id="KAF6792030.1"/>
    </source>
</evidence>
<reference evidence="2" key="1">
    <citation type="journal article" date="2020" name="Phytopathology">
        <title>Genome Sequence Resources of Colletotrichum truncatum, C. plurivorum, C. musicola, and C. sojae: Four Species Pathogenic to Soybean (Glycine max).</title>
        <authorList>
            <person name="Rogerio F."/>
            <person name="Boufleur T.R."/>
            <person name="Ciampi-Guillardi M."/>
            <person name="Sukno S.A."/>
            <person name="Thon M.R."/>
            <person name="Massola Junior N.S."/>
            <person name="Baroncelli R."/>
        </authorList>
    </citation>
    <scope>NUCLEOTIDE SEQUENCE</scope>
    <source>
        <strain evidence="2">LFN0074</strain>
    </source>
</reference>
<sequence length="203" mass="22645">MVGGDELRSRFARVSRTHKQRIVSLFPFIPPRCGDSYDAASTENLRRAYSSAADDEFLVSPPIAPGLNKLRRNTIPRQMQVSDMRSRDSCELCSASVTQANAGPSFLCRGHTTPLIYQPQQVPLNKALRVYKWAAWSDSEFSRPRPGPKSTPPCHESGTLVVRISTEFKPSHLVGAESKREQECAARRDERTLDLQAETGDRG</sequence>
<dbReference type="EMBL" id="WIGM01001662">
    <property type="protein sequence ID" value="KAF6792030.1"/>
    <property type="molecule type" value="Genomic_DNA"/>
</dbReference>
<evidence type="ECO:0000256" key="1">
    <source>
        <dbReference type="SAM" id="MobiDB-lite"/>
    </source>
</evidence>
<comment type="caution">
    <text evidence="2">The sequence shown here is derived from an EMBL/GenBank/DDBJ whole genome shotgun (WGS) entry which is preliminary data.</text>
</comment>
<feature type="region of interest" description="Disordered" evidence="1">
    <location>
        <begin position="173"/>
        <end position="203"/>
    </location>
</feature>
<dbReference type="Proteomes" id="UP000639643">
    <property type="component" value="Unassembled WGS sequence"/>
</dbReference>
<protein>
    <submittedName>
        <fullName evidence="2">Uncharacterized protein</fullName>
    </submittedName>
</protein>
<keyword evidence="3" id="KW-1185">Reference proteome</keyword>
<organism evidence="2 3">
    <name type="scientific">Colletotrichum musicola</name>
    <dbReference type="NCBI Taxonomy" id="2175873"/>
    <lineage>
        <taxon>Eukaryota</taxon>
        <taxon>Fungi</taxon>
        <taxon>Dikarya</taxon>
        <taxon>Ascomycota</taxon>
        <taxon>Pezizomycotina</taxon>
        <taxon>Sordariomycetes</taxon>
        <taxon>Hypocreomycetidae</taxon>
        <taxon>Glomerellales</taxon>
        <taxon>Glomerellaceae</taxon>
        <taxon>Colletotrichum</taxon>
        <taxon>Colletotrichum orchidearum species complex</taxon>
    </lineage>
</organism>
<accession>A0A8H6IRC4</accession>
<evidence type="ECO:0000313" key="3">
    <source>
        <dbReference type="Proteomes" id="UP000639643"/>
    </source>
</evidence>
<name>A0A8H6IRC4_9PEZI</name>
<gene>
    <name evidence="2" type="ORF">CMUS01_16196</name>
</gene>
<dbReference type="AlphaFoldDB" id="A0A8H6IRC4"/>